<keyword evidence="4" id="KW-0812">Transmembrane</keyword>
<dbReference type="InterPro" id="IPR043128">
    <property type="entry name" value="Rev_trsase/Diguanyl_cyclase"/>
</dbReference>
<evidence type="ECO:0000313" key="7">
    <source>
        <dbReference type="Proteomes" id="UP000198575"/>
    </source>
</evidence>
<dbReference type="Gene3D" id="3.30.70.270">
    <property type="match status" value="1"/>
</dbReference>
<dbReference type="Proteomes" id="UP000198575">
    <property type="component" value="Unassembled WGS sequence"/>
</dbReference>
<dbReference type="STRING" id="578942.SAMN05216289_11912"/>
<feature type="transmembrane region" description="Helical" evidence="4">
    <location>
        <begin position="117"/>
        <end position="134"/>
    </location>
</feature>
<keyword evidence="7" id="KW-1185">Reference proteome</keyword>
<evidence type="ECO:0000256" key="2">
    <source>
        <dbReference type="ARBA" id="ARBA00012528"/>
    </source>
</evidence>
<evidence type="ECO:0000256" key="3">
    <source>
        <dbReference type="ARBA" id="ARBA00034247"/>
    </source>
</evidence>
<feature type="domain" description="GGDEF" evidence="5">
    <location>
        <begin position="238"/>
        <end position="372"/>
    </location>
</feature>
<evidence type="ECO:0000256" key="4">
    <source>
        <dbReference type="SAM" id="Phobius"/>
    </source>
</evidence>
<protein>
    <recommendedName>
        <fullName evidence="2">diguanylate cyclase</fullName>
        <ecNumber evidence="2">2.7.7.65</ecNumber>
    </recommendedName>
</protein>
<keyword evidence="4" id="KW-1133">Transmembrane helix</keyword>
<dbReference type="GO" id="GO:0005886">
    <property type="term" value="C:plasma membrane"/>
    <property type="evidence" value="ECO:0007669"/>
    <property type="project" value="TreeGrafter"/>
</dbReference>
<organism evidence="6 7">
    <name type="scientific">Dokdonella immobilis</name>
    <dbReference type="NCBI Taxonomy" id="578942"/>
    <lineage>
        <taxon>Bacteria</taxon>
        <taxon>Pseudomonadati</taxon>
        <taxon>Pseudomonadota</taxon>
        <taxon>Gammaproteobacteria</taxon>
        <taxon>Lysobacterales</taxon>
        <taxon>Rhodanobacteraceae</taxon>
        <taxon>Dokdonella</taxon>
    </lineage>
</organism>
<feature type="transmembrane region" description="Helical" evidence="4">
    <location>
        <begin position="94"/>
        <end position="111"/>
    </location>
</feature>
<proteinExistence type="predicted"/>
<dbReference type="GO" id="GO:0052621">
    <property type="term" value="F:diguanylate cyclase activity"/>
    <property type="evidence" value="ECO:0007669"/>
    <property type="project" value="UniProtKB-EC"/>
</dbReference>
<keyword evidence="4" id="KW-0472">Membrane</keyword>
<dbReference type="SUPFAM" id="SSF55073">
    <property type="entry name" value="Nucleotide cyclase"/>
    <property type="match status" value="1"/>
</dbReference>
<dbReference type="RefSeq" id="WP_092408602.1">
    <property type="nucleotide sequence ID" value="NZ_FOVF01000019.1"/>
</dbReference>
<dbReference type="GO" id="GO:0043709">
    <property type="term" value="P:cell adhesion involved in single-species biofilm formation"/>
    <property type="evidence" value="ECO:0007669"/>
    <property type="project" value="TreeGrafter"/>
</dbReference>
<feature type="transmembrane region" description="Helical" evidence="4">
    <location>
        <begin position="165"/>
        <end position="182"/>
    </location>
</feature>
<dbReference type="OrthoDB" id="9803824at2"/>
<dbReference type="InterPro" id="IPR000160">
    <property type="entry name" value="GGDEF_dom"/>
</dbReference>
<evidence type="ECO:0000259" key="5">
    <source>
        <dbReference type="PROSITE" id="PS50887"/>
    </source>
</evidence>
<dbReference type="PANTHER" id="PTHR45138">
    <property type="entry name" value="REGULATORY COMPONENTS OF SENSORY TRANSDUCTION SYSTEM"/>
    <property type="match status" value="1"/>
</dbReference>
<dbReference type="EC" id="2.7.7.65" evidence="2"/>
<gene>
    <name evidence="6" type="ORF">SAMN05216289_11912</name>
</gene>
<dbReference type="InterPro" id="IPR050469">
    <property type="entry name" value="Diguanylate_Cyclase"/>
</dbReference>
<dbReference type="InterPro" id="IPR029787">
    <property type="entry name" value="Nucleotide_cyclase"/>
</dbReference>
<dbReference type="AlphaFoldDB" id="A0A1I4YQ18"/>
<sequence length="385" mass="41997">MATDSFIPAPTTPGGRNLLLQELRETLERARLGGFFYPMATGLGFLVTSRVYVVPALAVTGLFTLLALARLALRVSANAGGSEIRRQLLRIWSLILLTTFSWGAFSAWSFLELPEPAPLVAVLFSGAFGMALAHSMCMRRIPCAVAIASVMLPSGLLLWRFVAPGVAIMWLVYASYMMLVLLRSYREYRTRLELEEDLRRQRDLFEKQSLDDSLTGIANRRAFTEALSRALARARRGGKASLLILDIDHFKRINDSFGHSAGDACLVAMARRLQDLFDQPGDVVARLGGEEFGVVLDAPEDVALGRAEVFRKALESEALAFADNRSVVTVSIGCGEFDPARHADADALYLEVDAALYRSKLSGRNRTERAQSGAAPMPAGIAPAG</sequence>
<dbReference type="FunFam" id="3.30.70.270:FF:000001">
    <property type="entry name" value="Diguanylate cyclase domain protein"/>
    <property type="match status" value="1"/>
</dbReference>
<evidence type="ECO:0000256" key="1">
    <source>
        <dbReference type="ARBA" id="ARBA00001946"/>
    </source>
</evidence>
<feature type="transmembrane region" description="Helical" evidence="4">
    <location>
        <begin position="52"/>
        <end position="73"/>
    </location>
</feature>
<dbReference type="Pfam" id="PF00990">
    <property type="entry name" value="GGDEF"/>
    <property type="match status" value="1"/>
</dbReference>
<reference evidence="6 7" key="1">
    <citation type="submission" date="2016-10" db="EMBL/GenBank/DDBJ databases">
        <authorList>
            <person name="de Groot N.N."/>
        </authorList>
    </citation>
    <scope>NUCLEOTIDE SEQUENCE [LARGE SCALE GENOMIC DNA]</scope>
    <source>
        <strain evidence="6 7">CGMCC 1.7659</strain>
    </source>
</reference>
<name>A0A1I4YQ18_9GAMM</name>
<dbReference type="PANTHER" id="PTHR45138:SF9">
    <property type="entry name" value="DIGUANYLATE CYCLASE DGCM-RELATED"/>
    <property type="match status" value="1"/>
</dbReference>
<comment type="cofactor">
    <cofactor evidence="1">
        <name>Mg(2+)</name>
        <dbReference type="ChEBI" id="CHEBI:18420"/>
    </cofactor>
</comment>
<comment type="catalytic activity">
    <reaction evidence="3">
        <text>2 GTP = 3',3'-c-di-GMP + 2 diphosphate</text>
        <dbReference type="Rhea" id="RHEA:24898"/>
        <dbReference type="ChEBI" id="CHEBI:33019"/>
        <dbReference type="ChEBI" id="CHEBI:37565"/>
        <dbReference type="ChEBI" id="CHEBI:58805"/>
        <dbReference type="EC" id="2.7.7.65"/>
    </reaction>
</comment>
<dbReference type="NCBIfam" id="TIGR00254">
    <property type="entry name" value="GGDEF"/>
    <property type="match status" value="1"/>
</dbReference>
<accession>A0A1I4YQ18</accession>
<dbReference type="PROSITE" id="PS50887">
    <property type="entry name" value="GGDEF"/>
    <property type="match status" value="1"/>
</dbReference>
<dbReference type="GO" id="GO:1902201">
    <property type="term" value="P:negative regulation of bacterial-type flagellum-dependent cell motility"/>
    <property type="evidence" value="ECO:0007669"/>
    <property type="project" value="TreeGrafter"/>
</dbReference>
<dbReference type="EMBL" id="FOVF01000019">
    <property type="protein sequence ID" value="SFN40102.1"/>
    <property type="molecule type" value="Genomic_DNA"/>
</dbReference>
<dbReference type="CDD" id="cd01949">
    <property type="entry name" value="GGDEF"/>
    <property type="match status" value="1"/>
</dbReference>
<evidence type="ECO:0000313" key="6">
    <source>
        <dbReference type="EMBL" id="SFN40102.1"/>
    </source>
</evidence>
<dbReference type="SMART" id="SM00267">
    <property type="entry name" value="GGDEF"/>
    <property type="match status" value="1"/>
</dbReference>